<reference evidence="2" key="2">
    <citation type="submission" date="2019-01" db="UniProtKB">
        <authorList>
            <consortium name="EnsemblPlants"/>
        </authorList>
    </citation>
    <scope>IDENTIFICATION</scope>
    <source>
        <strain evidence="2">cv. Heinz 1706</strain>
    </source>
</reference>
<evidence type="ECO:0000256" key="1">
    <source>
        <dbReference type="SAM" id="SignalP"/>
    </source>
</evidence>
<feature type="signal peptide" evidence="1">
    <location>
        <begin position="1"/>
        <end position="15"/>
    </location>
</feature>
<proteinExistence type="predicted"/>
<keyword evidence="3" id="KW-1185">Reference proteome</keyword>
<organism evidence="2">
    <name type="scientific">Solanum lycopersicum</name>
    <name type="common">Tomato</name>
    <name type="synonym">Lycopersicon esculentum</name>
    <dbReference type="NCBI Taxonomy" id="4081"/>
    <lineage>
        <taxon>Eukaryota</taxon>
        <taxon>Viridiplantae</taxon>
        <taxon>Streptophyta</taxon>
        <taxon>Embryophyta</taxon>
        <taxon>Tracheophyta</taxon>
        <taxon>Spermatophyta</taxon>
        <taxon>Magnoliopsida</taxon>
        <taxon>eudicotyledons</taxon>
        <taxon>Gunneridae</taxon>
        <taxon>Pentapetalae</taxon>
        <taxon>asterids</taxon>
        <taxon>lamiids</taxon>
        <taxon>Solanales</taxon>
        <taxon>Solanaceae</taxon>
        <taxon>Solanoideae</taxon>
        <taxon>Solaneae</taxon>
        <taxon>Solanum</taxon>
        <taxon>Solanum subgen. Lycopersicon</taxon>
    </lineage>
</organism>
<accession>A0A3Q7ERM7</accession>
<protein>
    <submittedName>
        <fullName evidence="2">Uncharacterized protein</fullName>
    </submittedName>
</protein>
<evidence type="ECO:0000313" key="3">
    <source>
        <dbReference type="Proteomes" id="UP000004994"/>
    </source>
</evidence>
<keyword evidence="1" id="KW-0732">Signal</keyword>
<evidence type="ECO:0000313" key="2">
    <source>
        <dbReference type="EnsemblPlants" id="Solyc01g106265.1.1"/>
    </source>
</evidence>
<dbReference type="AlphaFoldDB" id="A0A3Q7ERM7"/>
<reference evidence="2" key="1">
    <citation type="journal article" date="2012" name="Nature">
        <title>The tomato genome sequence provides insights into fleshy fruit evolution.</title>
        <authorList>
            <consortium name="Tomato Genome Consortium"/>
        </authorList>
    </citation>
    <scope>NUCLEOTIDE SEQUENCE [LARGE SCALE GENOMIC DNA]</scope>
    <source>
        <strain evidence="2">cv. Heinz 1706</strain>
    </source>
</reference>
<dbReference type="EnsemblPlants" id="Solyc01g106265.1.1">
    <property type="protein sequence ID" value="Solyc01g106265.1.1"/>
    <property type="gene ID" value="Solyc01g106265.1"/>
</dbReference>
<name>A0A3Q7ERM7_SOLLC</name>
<feature type="chain" id="PRO_5018601267" evidence="1">
    <location>
        <begin position="16"/>
        <end position="119"/>
    </location>
</feature>
<dbReference type="InParanoid" id="A0A3Q7ERM7"/>
<sequence length="119" mass="13244">MALCCLLVLYTNSSAERVVDCQKKELVDQGNKFLECIAGETIPYIKELVGSLVFLATKTRCLQEGSQESLCRILGQSVICSPSSKFLIPHQLLIHKETNRGCKDNTAVEDTENILERVL</sequence>
<dbReference type="Gramene" id="Solyc01g106265.1.1">
    <property type="protein sequence ID" value="Solyc01g106265.1.1"/>
    <property type="gene ID" value="Solyc01g106265.1"/>
</dbReference>
<dbReference type="Proteomes" id="UP000004994">
    <property type="component" value="Chromosome 1"/>
</dbReference>